<dbReference type="PANTHER" id="PTHR44591">
    <property type="entry name" value="STRESS RESPONSE REGULATOR PROTEIN 1"/>
    <property type="match status" value="1"/>
</dbReference>
<dbReference type="InterPro" id="IPR019887">
    <property type="entry name" value="Tscrpt_reg_AsnC/Lrp_C"/>
</dbReference>
<dbReference type="InterPro" id="IPR011008">
    <property type="entry name" value="Dimeric_a/b-barrel"/>
</dbReference>
<evidence type="ECO:0000256" key="1">
    <source>
        <dbReference type="ARBA" id="ARBA00022553"/>
    </source>
</evidence>
<dbReference type="Pfam" id="PF01037">
    <property type="entry name" value="AsnC_trans_reg"/>
    <property type="match status" value="1"/>
</dbReference>
<dbReference type="InterPro" id="IPR011006">
    <property type="entry name" value="CheY-like_superfamily"/>
</dbReference>
<dbReference type="SUPFAM" id="SSF52172">
    <property type="entry name" value="CheY-like"/>
    <property type="match status" value="1"/>
</dbReference>
<feature type="domain" description="Response regulatory" evidence="3">
    <location>
        <begin position="4"/>
        <end position="123"/>
    </location>
</feature>
<reference evidence="4" key="1">
    <citation type="journal article" date="2020" name="mSystems">
        <title>Genome- and Community-Level Interaction Insights into Carbon Utilization and Element Cycling Functions of Hydrothermarchaeota in Hydrothermal Sediment.</title>
        <authorList>
            <person name="Zhou Z."/>
            <person name="Liu Y."/>
            <person name="Xu W."/>
            <person name="Pan J."/>
            <person name="Luo Z.H."/>
            <person name="Li M."/>
        </authorList>
    </citation>
    <scope>NUCLEOTIDE SEQUENCE [LARGE SCALE GENOMIC DNA]</scope>
    <source>
        <strain evidence="4">SpSt-1233</strain>
    </source>
</reference>
<dbReference type="InterPro" id="IPR001789">
    <property type="entry name" value="Sig_transdc_resp-reg_receiver"/>
</dbReference>
<evidence type="ECO:0000259" key="3">
    <source>
        <dbReference type="PROSITE" id="PS50110"/>
    </source>
</evidence>
<dbReference type="GO" id="GO:0000160">
    <property type="term" value="P:phosphorelay signal transduction system"/>
    <property type="evidence" value="ECO:0007669"/>
    <property type="project" value="InterPro"/>
</dbReference>
<keyword evidence="1 2" id="KW-0597">Phosphoprotein</keyword>
<dbReference type="SUPFAM" id="SSF54909">
    <property type="entry name" value="Dimeric alpha+beta barrel"/>
    <property type="match status" value="1"/>
</dbReference>
<comment type="caution">
    <text evidence="4">The sequence shown here is derived from an EMBL/GenBank/DDBJ whole genome shotgun (WGS) entry which is preliminary data.</text>
</comment>
<dbReference type="Gene3D" id="3.30.70.920">
    <property type="match status" value="1"/>
</dbReference>
<dbReference type="SMART" id="SM00448">
    <property type="entry name" value="REC"/>
    <property type="match status" value="1"/>
</dbReference>
<sequence>MKGRVLIIDDEAEIRRNLTVGLTQEGYSAVACPDGISAIHELNAAKEQGIKYDYLVTDIFMPDIDGLKILKVIKIQHPDLPVLVITGFGDEHLKLTALSEHNTGYLDKPFEIPDLVKALEELSPGTTGEAAGSADSGDVSIRESVSTYITIRITDVDKSMEIYNALYQMPGVQRCEAVRGDFDIIVLAQAGSQAEIKALYGKIAAMDGVEIVSESSIERPKLDRDVDEFIRIYSDAVKAKKQTTPAKQPGTTSYIIVDIDRNAMQQIFTTVFFIDEVIFCDVIENGTKLVGMVTGQGAVGRTPRIIEKLSEIDGVLRVREATVIKLVEE</sequence>
<dbReference type="PANTHER" id="PTHR44591:SF3">
    <property type="entry name" value="RESPONSE REGULATORY DOMAIN-CONTAINING PROTEIN"/>
    <property type="match status" value="1"/>
</dbReference>
<organism evidence="4">
    <name type="scientific">Eiseniibacteriota bacterium</name>
    <dbReference type="NCBI Taxonomy" id="2212470"/>
    <lineage>
        <taxon>Bacteria</taxon>
        <taxon>Candidatus Eiseniibacteriota</taxon>
    </lineage>
</organism>
<evidence type="ECO:0000256" key="2">
    <source>
        <dbReference type="PROSITE-ProRule" id="PRU00169"/>
    </source>
</evidence>
<evidence type="ECO:0000313" key="4">
    <source>
        <dbReference type="EMBL" id="HER44279.1"/>
    </source>
</evidence>
<dbReference type="Gene3D" id="3.40.50.2300">
    <property type="match status" value="1"/>
</dbReference>
<dbReference type="Pfam" id="PF00072">
    <property type="entry name" value="Response_reg"/>
    <property type="match status" value="1"/>
</dbReference>
<dbReference type="PROSITE" id="PS50110">
    <property type="entry name" value="RESPONSE_REGULATORY"/>
    <property type="match status" value="1"/>
</dbReference>
<proteinExistence type="predicted"/>
<dbReference type="AlphaFoldDB" id="A0A7V2AW22"/>
<dbReference type="InterPro" id="IPR050595">
    <property type="entry name" value="Bact_response_regulator"/>
</dbReference>
<dbReference type="Proteomes" id="UP000886069">
    <property type="component" value="Unassembled WGS sequence"/>
</dbReference>
<dbReference type="EMBL" id="DSEC01000537">
    <property type="protein sequence ID" value="HER44279.1"/>
    <property type="molecule type" value="Genomic_DNA"/>
</dbReference>
<accession>A0A7V2AW22</accession>
<protein>
    <submittedName>
        <fullName evidence="4">Response regulator</fullName>
    </submittedName>
</protein>
<feature type="modified residue" description="4-aspartylphosphate" evidence="2">
    <location>
        <position position="58"/>
    </location>
</feature>
<name>A0A7V2AW22_UNCEI</name>
<gene>
    <name evidence="4" type="ORF">ENO08_07460</name>
</gene>